<proteinExistence type="predicted"/>
<feature type="region of interest" description="Disordered" evidence="1">
    <location>
        <begin position="21"/>
        <end position="41"/>
    </location>
</feature>
<feature type="compositionally biased region" description="Pro residues" evidence="1">
    <location>
        <begin position="30"/>
        <end position="41"/>
    </location>
</feature>
<evidence type="ECO:0000313" key="3">
    <source>
        <dbReference type="Proteomes" id="UP000291187"/>
    </source>
</evidence>
<dbReference type="EMBL" id="RYUM01000026">
    <property type="protein sequence ID" value="RYQ16553.1"/>
    <property type="molecule type" value="Genomic_DNA"/>
</dbReference>
<sequence length="224" mass="24243">MRLTLCAHDDRHVPAHAAVVGRAATERSDPPPAPLSLPGPPPIITAEHVTGPLGMHMLIDLGILIPLDDAHAYRRDDGESLYGRAAITAAALPKRITSMTVCGATAAWVWHGGDFPATVDILSSSHHRTRVFGRPIRTRARRVPADQITSIGTLSLTTPERTACDLALSPIEEIRAHSWQPVIAELMKQYDFGPQPCLDILDGCSYLHTAKQARDVLTDFACIA</sequence>
<reference evidence="2 3" key="1">
    <citation type="submission" date="2018-12" db="EMBL/GenBank/DDBJ databases">
        <title>Unveiling genomic diversity among members of the Bifidobacterium pseudolongum species, a widely distributed gut commensal of the animal kingdom.</title>
        <authorList>
            <person name="Lugli G.A."/>
            <person name="Duranti S."/>
            <person name="Albert K."/>
            <person name="Mancabelli L."/>
            <person name="Napoli S."/>
            <person name="Viappiani A."/>
            <person name="Anzalone R."/>
            <person name="Longhi G."/>
            <person name="Milani C."/>
            <person name="Turroni F."/>
            <person name="Alessandri G."/>
            <person name="Sela D.A."/>
            <person name="Van Sinderen D."/>
            <person name="Ventura M."/>
        </authorList>
    </citation>
    <scope>NUCLEOTIDE SEQUENCE [LARGE SCALE GENOMIC DNA]</scope>
    <source>
        <strain evidence="2 3">2071B</strain>
    </source>
</reference>
<organism evidence="2 3">
    <name type="scientific">Bifidobacterium pseudolongum subsp. globosum</name>
    <dbReference type="NCBI Taxonomy" id="1690"/>
    <lineage>
        <taxon>Bacteria</taxon>
        <taxon>Bacillati</taxon>
        <taxon>Actinomycetota</taxon>
        <taxon>Actinomycetes</taxon>
        <taxon>Bifidobacteriales</taxon>
        <taxon>Bifidobacteriaceae</taxon>
        <taxon>Bifidobacterium</taxon>
    </lineage>
</organism>
<gene>
    <name evidence="2" type="ORF">PG2071B_1647</name>
</gene>
<comment type="caution">
    <text evidence="2">The sequence shown here is derived from an EMBL/GenBank/DDBJ whole genome shotgun (WGS) entry which is preliminary data.</text>
</comment>
<accession>A0A4Q5A4S5</accession>
<dbReference type="AlphaFoldDB" id="A0A4Q5A4S5"/>
<evidence type="ECO:0000256" key="1">
    <source>
        <dbReference type="SAM" id="MobiDB-lite"/>
    </source>
</evidence>
<dbReference type="Proteomes" id="UP000291187">
    <property type="component" value="Unassembled WGS sequence"/>
</dbReference>
<protein>
    <submittedName>
        <fullName evidence="2">Uncharacterized protein</fullName>
    </submittedName>
</protein>
<evidence type="ECO:0000313" key="2">
    <source>
        <dbReference type="EMBL" id="RYQ16553.1"/>
    </source>
</evidence>
<name>A0A4Q5A4S5_9BIFI</name>